<keyword evidence="3" id="KW-0539">Nucleus</keyword>
<feature type="compositionally biased region" description="Basic and acidic residues" evidence="4">
    <location>
        <begin position="178"/>
        <end position="212"/>
    </location>
</feature>
<dbReference type="GO" id="GO:0006355">
    <property type="term" value="P:regulation of DNA-templated transcription"/>
    <property type="evidence" value="ECO:0007669"/>
    <property type="project" value="TreeGrafter"/>
</dbReference>
<reference evidence="6" key="1">
    <citation type="submission" date="2023-07" db="EMBL/GenBank/DDBJ databases">
        <authorList>
            <consortium name="AG Swart"/>
            <person name="Singh M."/>
            <person name="Singh A."/>
            <person name="Seah K."/>
            <person name="Emmerich C."/>
        </authorList>
    </citation>
    <scope>NUCLEOTIDE SEQUENCE</scope>
    <source>
        <strain evidence="6">DP1</strain>
    </source>
</reference>
<accession>A0AAD1U626</accession>
<organism evidence="6 7">
    <name type="scientific">Euplotes crassus</name>
    <dbReference type="NCBI Taxonomy" id="5936"/>
    <lineage>
        <taxon>Eukaryota</taxon>
        <taxon>Sar</taxon>
        <taxon>Alveolata</taxon>
        <taxon>Ciliophora</taxon>
        <taxon>Intramacronucleata</taxon>
        <taxon>Spirotrichea</taxon>
        <taxon>Hypotrichia</taxon>
        <taxon>Euplotida</taxon>
        <taxon>Euplotidae</taxon>
        <taxon>Moneuplotes</taxon>
    </lineage>
</organism>
<evidence type="ECO:0000256" key="4">
    <source>
        <dbReference type="SAM" id="MobiDB-lite"/>
    </source>
</evidence>
<feature type="domain" description="CRC" evidence="5">
    <location>
        <begin position="236"/>
        <end position="372"/>
    </location>
</feature>
<dbReference type="EMBL" id="CAMPGE010002333">
    <property type="protein sequence ID" value="CAI2361132.1"/>
    <property type="molecule type" value="Genomic_DNA"/>
</dbReference>
<comment type="caution">
    <text evidence="6">The sequence shown here is derived from an EMBL/GenBank/DDBJ whole genome shotgun (WGS) entry which is preliminary data.</text>
</comment>
<dbReference type="Proteomes" id="UP001295684">
    <property type="component" value="Unassembled WGS sequence"/>
</dbReference>
<dbReference type="Pfam" id="PF03638">
    <property type="entry name" value="TCR"/>
    <property type="match status" value="2"/>
</dbReference>
<dbReference type="PANTHER" id="PTHR12446">
    <property type="entry name" value="TESMIN/TSO1-RELATED"/>
    <property type="match status" value="1"/>
</dbReference>
<protein>
    <recommendedName>
        <fullName evidence="5">CRC domain-containing protein</fullName>
    </recommendedName>
</protein>
<dbReference type="InterPro" id="IPR005172">
    <property type="entry name" value="CRC"/>
</dbReference>
<dbReference type="InterPro" id="IPR028307">
    <property type="entry name" value="Lin-54_fam"/>
</dbReference>
<gene>
    <name evidence="6" type="ORF">ECRASSUSDP1_LOCUS2442</name>
</gene>
<evidence type="ECO:0000313" key="6">
    <source>
        <dbReference type="EMBL" id="CAI2361132.1"/>
    </source>
</evidence>
<evidence type="ECO:0000256" key="1">
    <source>
        <dbReference type="ARBA" id="ARBA00004123"/>
    </source>
</evidence>
<dbReference type="PANTHER" id="PTHR12446:SF34">
    <property type="entry name" value="PROTEIN LIN-54 HOMOLOG"/>
    <property type="match status" value="1"/>
</dbReference>
<dbReference type="GO" id="GO:0005634">
    <property type="term" value="C:nucleus"/>
    <property type="evidence" value="ECO:0007669"/>
    <property type="project" value="UniProtKB-SubCell"/>
</dbReference>
<dbReference type="SMART" id="SM01114">
    <property type="entry name" value="CXC"/>
    <property type="match status" value="2"/>
</dbReference>
<evidence type="ECO:0000256" key="2">
    <source>
        <dbReference type="ARBA" id="ARBA00007267"/>
    </source>
</evidence>
<dbReference type="PROSITE" id="PS51634">
    <property type="entry name" value="CRC"/>
    <property type="match status" value="1"/>
</dbReference>
<sequence length="372" mass="43303">MKKHGSSANQQDQKDSNQDCDKQDSHHSFLEEFKPDGHAKTKNFEFTRLYSPTFGYQHKLFEFDDQNVQNNEICRAKELNHHSFGIQPKQPKHQEKNDAEGINFTFSEPESPAGFLNIQHSPLPNRLNDLYADQWVSPDRKMLQESSDSLPIFHFAKKSEIDKKQVKKNTKTSLDSSNKNRREEKKEKEKDFYSTDIESKINKKRTAKEMHKSSHKKAKMRRSLRSNRKKIDYMCERGGCDCQRNRCIQRYCDCFAAGKVCDELCTCKECRNLAENEDLEGFREEIIQKEPDAFVPKFYTSSVSVHVESSSSRFTEKHPENRSDFVIGMEKVHRKGCRCKNSNCKLNYCECKKNGAKCTLQCQCLNCNNGKL</sequence>
<name>A0AAD1U626_EUPCR</name>
<comment type="similarity">
    <text evidence="2">Belongs to the lin-54 family.</text>
</comment>
<feature type="compositionally biased region" description="Basic residues" evidence="4">
    <location>
        <begin position="213"/>
        <end position="223"/>
    </location>
</feature>
<feature type="region of interest" description="Disordered" evidence="4">
    <location>
        <begin position="1"/>
        <end position="36"/>
    </location>
</feature>
<evidence type="ECO:0000259" key="5">
    <source>
        <dbReference type="PROSITE" id="PS51634"/>
    </source>
</evidence>
<feature type="compositionally biased region" description="Basic and acidic residues" evidence="4">
    <location>
        <begin position="12"/>
        <end position="36"/>
    </location>
</feature>
<evidence type="ECO:0000313" key="7">
    <source>
        <dbReference type="Proteomes" id="UP001295684"/>
    </source>
</evidence>
<feature type="compositionally biased region" description="Polar residues" evidence="4">
    <location>
        <begin position="1"/>
        <end position="11"/>
    </location>
</feature>
<evidence type="ECO:0000256" key="3">
    <source>
        <dbReference type="ARBA" id="ARBA00023242"/>
    </source>
</evidence>
<dbReference type="AlphaFoldDB" id="A0AAD1U626"/>
<dbReference type="InterPro" id="IPR033467">
    <property type="entry name" value="Tesmin/TSO1-like_CXC"/>
</dbReference>
<feature type="region of interest" description="Disordered" evidence="4">
    <location>
        <begin position="164"/>
        <end position="223"/>
    </location>
</feature>
<comment type="subcellular location">
    <subcellularLocation>
        <location evidence="1">Nucleus</location>
    </subcellularLocation>
</comment>
<keyword evidence="7" id="KW-1185">Reference proteome</keyword>
<proteinExistence type="inferred from homology"/>